<proteinExistence type="predicted"/>
<dbReference type="EMBL" id="QNUK01000024">
    <property type="protein sequence ID" value="KAF5907197.1"/>
    <property type="molecule type" value="Genomic_DNA"/>
</dbReference>
<name>A0A8J4UTL3_CLAMG</name>
<feature type="non-terminal residue" evidence="3">
    <location>
        <position position="1"/>
    </location>
</feature>
<evidence type="ECO:0000313" key="3">
    <source>
        <dbReference type="EMBL" id="KAF5907197.1"/>
    </source>
</evidence>
<comment type="caution">
    <text evidence="3">The sequence shown here is derived from an EMBL/GenBank/DDBJ whole genome shotgun (WGS) entry which is preliminary data.</text>
</comment>
<evidence type="ECO:0000313" key="4">
    <source>
        <dbReference type="Proteomes" id="UP000727407"/>
    </source>
</evidence>
<feature type="region of interest" description="Disordered" evidence="2">
    <location>
        <begin position="63"/>
        <end position="108"/>
    </location>
</feature>
<evidence type="ECO:0000256" key="1">
    <source>
        <dbReference type="SAM" id="Coils"/>
    </source>
</evidence>
<keyword evidence="1" id="KW-0175">Coiled coil</keyword>
<feature type="compositionally biased region" description="Pro residues" evidence="2">
    <location>
        <begin position="97"/>
        <end position="108"/>
    </location>
</feature>
<reference evidence="3" key="1">
    <citation type="submission" date="2020-07" db="EMBL/GenBank/DDBJ databases">
        <title>Clarias magur genome sequencing, assembly and annotation.</title>
        <authorList>
            <person name="Kushwaha B."/>
            <person name="Kumar R."/>
            <person name="Das P."/>
            <person name="Joshi C.G."/>
            <person name="Kumar D."/>
            <person name="Nagpure N.S."/>
            <person name="Pandey M."/>
            <person name="Agarwal S."/>
            <person name="Srivastava S."/>
            <person name="Singh M."/>
            <person name="Sahoo L."/>
            <person name="Jayasankar P."/>
            <person name="Meher P.K."/>
            <person name="Koringa P.G."/>
            <person name="Iquebal M.A."/>
            <person name="Das S.P."/>
            <person name="Bit A."/>
            <person name="Patnaik S."/>
            <person name="Patel N."/>
            <person name="Shah T.M."/>
            <person name="Hinsu A."/>
            <person name="Jena J.K."/>
        </authorList>
    </citation>
    <scope>NUCLEOTIDE SEQUENCE</scope>
    <source>
        <strain evidence="3">CIFAMagur01</strain>
        <tissue evidence="3">Testis</tissue>
    </source>
</reference>
<keyword evidence="4" id="KW-1185">Reference proteome</keyword>
<evidence type="ECO:0000256" key="2">
    <source>
        <dbReference type="SAM" id="MobiDB-lite"/>
    </source>
</evidence>
<gene>
    <name evidence="3" type="ORF">DAT39_003109</name>
</gene>
<sequence length="108" mass="11973">MDAAGDLNIREALMSHARVLNELRQDVAQIRMDMVQIQQNFEKMQQVVDQLTNKVSACAAPPTPGISITAAPNPVMVSRKTGPDRTKKAVKRTVSYPHPPPKYLKPQP</sequence>
<accession>A0A8J4UTL3</accession>
<dbReference type="AlphaFoldDB" id="A0A8J4UTL3"/>
<protein>
    <submittedName>
        <fullName evidence="3">Uncharacterized protein</fullName>
    </submittedName>
</protein>
<dbReference type="Proteomes" id="UP000727407">
    <property type="component" value="Unassembled WGS sequence"/>
</dbReference>
<feature type="coiled-coil region" evidence="1">
    <location>
        <begin position="20"/>
        <end position="54"/>
    </location>
</feature>
<organism evidence="3 4">
    <name type="scientific">Clarias magur</name>
    <name type="common">Asian catfish</name>
    <name type="synonym">Macropteronotus magur</name>
    <dbReference type="NCBI Taxonomy" id="1594786"/>
    <lineage>
        <taxon>Eukaryota</taxon>
        <taxon>Metazoa</taxon>
        <taxon>Chordata</taxon>
        <taxon>Craniata</taxon>
        <taxon>Vertebrata</taxon>
        <taxon>Euteleostomi</taxon>
        <taxon>Actinopterygii</taxon>
        <taxon>Neopterygii</taxon>
        <taxon>Teleostei</taxon>
        <taxon>Ostariophysi</taxon>
        <taxon>Siluriformes</taxon>
        <taxon>Clariidae</taxon>
        <taxon>Clarias</taxon>
    </lineage>
</organism>